<gene>
    <name evidence="1" type="ORF">APZ42_030862</name>
</gene>
<dbReference type="STRING" id="35525.A0A164NE46"/>
<evidence type="ECO:0000313" key="1">
    <source>
        <dbReference type="EMBL" id="KZS05876.1"/>
    </source>
</evidence>
<evidence type="ECO:0000313" key="2">
    <source>
        <dbReference type="Proteomes" id="UP000076858"/>
    </source>
</evidence>
<dbReference type="EMBL" id="LRGB01002860">
    <property type="protein sequence ID" value="KZS05876.1"/>
    <property type="molecule type" value="Genomic_DNA"/>
</dbReference>
<reference evidence="1 2" key="1">
    <citation type="submission" date="2016-03" db="EMBL/GenBank/DDBJ databases">
        <title>EvidentialGene: Evidence-directed Construction of Genes on Genomes.</title>
        <authorList>
            <person name="Gilbert D.G."/>
            <person name="Choi J.-H."/>
            <person name="Mockaitis K."/>
            <person name="Colbourne J."/>
            <person name="Pfrender M."/>
        </authorList>
    </citation>
    <scope>NUCLEOTIDE SEQUENCE [LARGE SCALE GENOMIC DNA]</scope>
    <source>
        <strain evidence="1 2">Xinb3</strain>
        <tissue evidence="1">Complete organism</tissue>
    </source>
</reference>
<comment type="caution">
    <text evidence="1">The sequence shown here is derived from an EMBL/GenBank/DDBJ whole genome shotgun (WGS) entry which is preliminary data.</text>
</comment>
<dbReference type="GO" id="GO:1990904">
    <property type="term" value="C:ribonucleoprotein complex"/>
    <property type="evidence" value="ECO:0007669"/>
    <property type="project" value="UniProtKB-KW"/>
</dbReference>
<name>A0A164NE46_9CRUS</name>
<keyword evidence="1" id="KW-0687">Ribonucleoprotein</keyword>
<sequence length="41" mass="5047">MLRRQARLRREYLYRKSLEGRQKAIQDKKDRLRQALEGRCG</sequence>
<accession>A0A164NE46</accession>
<dbReference type="AlphaFoldDB" id="A0A164NE46"/>
<protein>
    <submittedName>
        <fullName evidence="1">U3 small nucleolar ribonucleoprotein IMP4</fullName>
    </submittedName>
</protein>
<proteinExistence type="predicted"/>
<organism evidence="1 2">
    <name type="scientific">Daphnia magna</name>
    <dbReference type="NCBI Taxonomy" id="35525"/>
    <lineage>
        <taxon>Eukaryota</taxon>
        <taxon>Metazoa</taxon>
        <taxon>Ecdysozoa</taxon>
        <taxon>Arthropoda</taxon>
        <taxon>Crustacea</taxon>
        <taxon>Branchiopoda</taxon>
        <taxon>Diplostraca</taxon>
        <taxon>Cladocera</taxon>
        <taxon>Anomopoda</taxon>
        <taxon>Daphniidae</taxon>
        <taxon>Daphnia</taxon>
    </lineage>
</organism>
<keyword evidence="2" id="KW-1185">Reference proteome</keyword>
<dbReference type="Proteomes" id="UP000076858">
    <property type="component" value="Unassembled WGS sequence"/>
</dbReference>